<feature type="region of interest" description="Disordered" evidence="1">
    <location>
        <begin position="135"/>
        <end position="155"/>
    </location>
</feature>
<name>A0ABR3WYY5_9PEZI</name>
<sequence length="155" mass="17171">MALDLYIPPCLKNPAHPFHFPPLERPLGIQIEGPLISIQKLLPTSTWHVKAGSTDFPQPGGILLAKLTYRSLYGKDVRPDVAGDLVVRDEYLGWVLEGKIPTHIDYYGVTFDHLVPADDPDPDVLQINIIEMDDDGGEYANKGKGPKIARESTSR</sequence>
<proteinExistence type="predicted"/>
<organism evidence="2 3">
    <name type="scientific">Phialemonium thermophilum</name>
    <dbReference type="NCBI Taxonomy" id="223376"/>
    <lineage>
        <taxon>Eukaryota</taxon>
        <taxon>Fungi</taxon>
        <taxon>Dikarya</taxon>
        <taxon>Ascomycota</taxon>
        <taxon>Pezizomycotina</taxon>
        <taxon>Sordariomycetes</taxon>
        <taxon>Sordariomycetidae</taxon>
        <taxon>Cephalothecales</taxon>
        <taxon>Cephalothecaceae</taxon>
        <taxon>Phialemonium</taxon>
    </lineage>
</organism>
<comment type="caution">
    <text evidence="2">The sequence shown here is derived from an EMBL/GenBank/DDBJ whole genome shotgun (WGS) entry which is preliminary data.</text>
</comment>
<evidence type="ECO:0000256" key="1">
    <source>
        <dbReference type="SAM" id="MobiDB-lite"/>
    </source>
</evidence>
<evidence type="ECO:0000313" key="2">
    <source>
        <dbReference type="EMBL" id="KAL1868549.1"/>
    </source>
</evidence>
<gene>
    <name evidence="2" type="ORF">VTK73DRAFT_3605</name>
</gene>
<dbReference type="EMBL" id="JAZHXJ010000213">
    <property type="protein sequence ID" value="KAL1868549.1"/>
    <property type="molecule type" value="Genomic_DNA"/>
</dbReference>
<dbReference type="Proteomes" id="UP001586593">
    <property type="component" value="Unassembled WGS sequence"/>
</dbReference>
<accession>A0ABR3WYY5</accession>
<keyword evidence="3" id="KW-1185">Reference proteome</keyword>
<reference evidence="2 3" key="1">
    <citation type="journal article" date="2024" name="Commun. Biol.">
        <title>Comparative genomic analysis of thermophilic fungi reveals convergent evolutionary adaptations and gene losses.</title>
        <authorList>
            <person name="Steindorff A.S."/>
            <person name="Aguilar-Pontes M.V."/>
            <person name="Robinson A.J."/>
            <person name="Andreopoulos B."/>
            <person name="LaButti K."/>
            <person name="Kuo A."/>
            <person name="Mondo S."/>
            <person name="Riley R."/>
            <person name="Otillar R."/>
            <person name="Haridas S."/>
            <person name="Lipzen A."/>
            <person name="Grimwood J."/>
            <person name="Schmutz J."/>
            <person name="Clum A."/>
            <person name="Reid I.D."/>
            <person name="Moisan M.C."/>
            <person name="Butler G."/>
            <person name="Nguyen T.T.M."/>
            <person name="Dewar K."/>
            <person name="Conant G."/>
            <person name="Drula E."/>
            <person name="Henrissat B."/>
            <person name="Hansel C."/>
            <person name="Singer S."/>
            <person name="Hutchinson M.I."/>
            <person name="de Vries R.P."/>
            <person name="Natvig D.O."/>
            <person name="Powell A.J."/>
            <person name="Tsang A."/>
            <person name="Grigoriev I.V."/>
        </authorList>
    </citation>
    <scope>NUCLEOTIDE SEQUENCE [LARGE SCALE GENOMIC DNA]</scope>
    <source>
        <strain evidence="2 3">ATCC 24622</strain>
    </source>
</reference>
<evidence type="ECO:0000313" key="3">
    <source>
        <dbReference type="Proteomes" id="UP001586593"/>
    </source>
</evidence>
<protein>
    <submittedName>
        <fullName evidence="2">Uncharacterized protein</fullName>
    </submittedName>
</protein>